<feature type="domain" description="Transposase IS204/IS1001/IS1096/IS1165 DDE" evidence="1">
    <location>
        <begin position="158"/>
        <end position="398"/>
    </location>
</feature>
<feature type="domain" description="Transposase IS204/IS1001/IS1096/IS1165 helix-turn-helix" evidence="2">
    <location>
        <begin position="97"/>
        <end position="143"/>
    </location>
</feature>
<dbReference type="PANTHER" id="PTHR33498:SF1">
    <property type="entry name" value="TRANSPOSASE FOR INSERTION SEQUENCE ELEMENT IS1557"/>
    <property type="match status" value="1"/>
</dbReference>
<sequence length="459" mass="52047">MGAAGYVEELLGVRDCELIGSSTKVDCGRRLQQFDLRYRGPVPATCPECGGTLHSHGARTVGVASTPHLGIPTRLEIGFPRMRCPECGYVWRPEIGGVDEGHRMTEAAYADIAQRSLRLTFREVAEEYPLSHVTVKNVFEDYVRENASRLRFKVPAFLGIDEKNLKRVGMVTVITDLEHRTVFDMVPGRTQSDLDAYFSSLEGLERVRWVSSDMYRPFWKSIAKYTPNATWVIDHFHVVKGANEALDTIRKGLQGTLDRKGRLELKKGLAYALRKRTSDLSPYEASALRALREDPSYSTLMAAYDLKEDFFGIYDDHPSSREEAEAAFDAWVREIPEGRDLNPFRALARTVQNHREFIFNYWDCPSRISNGYTECANRLINETDMRGRGYSFETLRARTLYRRQNLDRIIASNGLTIGPRIDAPGPLFVTEPDREDEAVDEFIDPRSGVRVDATTGEVL</sequence>
<organism evidence="4 5">
    <name type="scientific">Parafannyhessea umbonata</name>
    <dbReference type="NCBI Taxonomy" id="604330"/>
    <lineage>
        <taxon>Bacteria</taxon>
        <taxon>Bacillati</taxon>
        <taxon>Actinomycetota</taxon>
        <taxon>Coriobacteriia</taxon>
        <taxon>Coriobacteriales</taxon>
        <taxon>Atopobiaceae</taxon>
        <taxon>Parafannyhessea</taxon>
    </lineage>
</organism>
<dbReference type="Pfam" id="PF13542">
    <property type="entry name" value="HTH_Tnp_ISL3"/>
    <property type="match status" value="1"/>
</dbReference>
<dbReference type="RefSeq" id="WP_090862008.1">
    <property type="nucleotide sequence ID" value="NZ_LT629759.1"/>
</dbReference>
<dbReference type="EMBL" id="LT629759">
    <property type="protein sequence ID" value="SDR72544.1"/>
    <property type="molecule type" value="Genomic_DNA"/>
</dbReference>
<dbReference type="InterPro" id="IPR032877">
    <property type="entry name" value="Transposase_HTH"/>
</dbReference>
<dbReference type="Pfam" id="PF14690">
    <property type="entry name" value="Zn_ribbon_ISL3"/>
    <property type="match status" value="1"/>
</dbReference>
<evidence type="ECO:0000259" key="3">
    <source>
        <dbReference type="Pfam" id="PF14690"/>
    </source>
</evidence>
<reference evidence="5" key="1">
    <citation type="submission" date="2016-10" db="EMBL/GenBank/DDBJ databases">
        <authorList>
            <person name="Varghese N."/>
            <person name="Submissions S."/>
        </authorList>
    </citation>
    <scope>NUCLEOTIDE SEQUENCE [LARGE SCALE GENOMIC DNA]</scope>
    <source>
        <strain evidence="5">DSM 22620</strain>
    </source>
</reference>
<dbReference type="OrthoDB" id="3255666at2"/>
<dbReference type="GeneID" id="78500230"/>
<evidence type="ECO:0000313" key="5">
    <source>
        <dbReference type="Proteomes" id="UP000199480"/>
    </source>
</evidence>
<accession>A0A1H1LDA3</accession>
<dbReference type="PANTHER" id="PTHR33498">
    <property type="entry name" value="TRANSPOSASE FOR INSERTION SEQUENCE ELEMENT IS1557"/>
    <property type="match status" value="1"/>
</dbReference>
<evidence type="ECO:0000259" key="1">
    <source>
        <dbReference type="Pfam" id="PF01610"/>
    </source>
</evidence>
<dbReference type="NCBIfam" id="NF033550">
    <property type="entry name" value="transpos_ISL3"/>
    <property type="match status" value="1"/>
</dbReference>
<dbReference type="Proteomes" id="UP000199480">
    <property type="component" value="Chromosome I"/>
</dbReference>
<dbReference type="InterPro" id="IPR029261">
    <property type="entry name" value="Transposase_Znf"/>
</dbReference>
<proteinExistence type="predicted"/>
<dbReference type="InterPro" id="IPR047951">
    <property type="entry name" value="Transpos_ISL3"/>
</dbReference>
<gene>
    <name evidence="4" type="ORF">SAMN04489857_0868</name>
</gene>
<feature type="domain" description="Transposase IS204/IS1001/IS1096/IS1165 zinc-finger" evidence="3">
    <location>
        <begin position="43"/>
        <end position="87"/>
    </location>
</feature>
<protein>
    <submittedName>
        <fullName evidence="4">Transposase</fullName>
    </submittedName>
</protein>
<name>A0A1H1LDA3_9ACTN</name>
<dbReference type="Pfam" id="PF01610">
    <property type="entry name" value="DDE_Tnp_ISL3"/>
    <property type="match status" value="1"/>
</dbReference>
<evidence type="ECO:0000313" key="4">
    <source>
        <dbReference type="EMBL" id="SDR72544.1"/>
    </source>
</evidence>
<dbReference type="InterPro" id="IPR002560">
    <property type="entry name" value="Transposase_DDE"/>
</dbReference>
<evidence type="ECO:0000259" key="2">
    <source>
        <dbReference type="Pfam" id="PF13542"/>
    </source>
</evidence>
<dbReference type="AlphaFoldDB" id="A0A1H1LDA3"/>